<evidence type="ECO:0000313" key="2">
    <source>
        <dbReference type="EMBL" id="GLB46518.1"/>
    </source>
</evidence>
<feature type="transmembrane region" description="Helical" evidence="1">
    <location>
        <begin position="30"/>
        <end position="50"/>
    </location>
</feature>
<dbReference type="Proteomes" id="UP001144204">
    <property type="component" value="Unassembled WGS sequence"/>
</dbReference>
<accession>A0A9W6B0S6</accession>
<evidence type="ECO:0000256" key="1">
    <source>
        <dbReference type="SAM" id="Phobius"/>
    </source>
</evidence>
<gene>
    <name evidence="2" type="ORF">WR164_04970</name>
</gene>
<proteinExistence type="predicted"/>
<comment type="caution">
    <text evidence="2">The sequence shown here is derived from an EMBL/GenBank/DDBJ whole genome shotgun (WGS) entry which is preliminary data.</text>
</comment>
<dbReference type="EMBL" id="BRPL01000002">
    <property type="protein sequence ID" value="GLB46518.1"/>
    <property type="molecule type" value="Genomic_DNA"/>
</dbReference>
<feature type="transmembrane region" description="Helical" evidence="1">
    <location>
        <begin position="7"/>
        <end position="24"/>
    </location>
</feature>
<protein>
    <submittedName>
        <fullName evidence="2">Uncharacterized protein</fullName>
    </submittedName>
</protein>
<keyword evidence="1" id="KW-0472">Membrane</keyword>
<keyword evidence="1" id="KW-1133">Transmembrane helix</keyword>
<reference evidence="2" key="2">
    <citation type="journal article" date="2023" name="PLoS ONE">
        <title>Philodulcilactobacillus myokoensis gen. nov., sp. nov., a fructophilic, acidophilic, and agar-phobic lactic acid bacterium isolated from fermented vegetable extracts.</title>
        <authorList>
            <person name="Kouya T."/>
            <person name="Ishiyama Y."/>
            <person name="Ohashi S."/>
            <person name="Kumakubo R."/>
            <person name="Yamazaki T."/>
            <person name="Otaki T."/>
        </authorList>
    </citation>
    <scope>NUCLEOTIDE SEQUENCE</scope>
    <source>
        <strain evidence="2">WR16-4</strain>
    </source>
</reference>
<evidence type="ECO:0000313" key="3">
    <source>
        <dbReference type="Proteomes" id="UP001144204"/>
    </source>
</evidence>
<keyword evidence="1" id="KW-0812">Transmembrane</keyword>
<reference evidence="2" key="1">
    <citation type="submission" date="2022-07" db="EMBL/GenBank/DDBJ databases">
        <authorList>
            <person name="Kouya T."/>
            <person name="Ishiyama Y."/>
        </authorList>
    </citation>
    <scope>NUCLEOTIDE SEQUENCE</scope>
    <source>
        <strain evidence="2">WR16-4</strain>
    </source>
</reference>
<organism evidence="2 3">
    <name type="scientific">Philodulcilactobacillus myokoensis</name>
    <dbReference type="NCBI Taxonomy" id="2929573"/>
    <lineage>
        <taxon>Bacteria</taxon>
        <taxon>Bacillati</taxon>
        <taxon>Bacillota</taxon>
        <taxon>Bacilli</taxon>
        <taxon>Lactobacillales</taxon>
        <taxon>Lactobacillaceae</taxon>
        <taxon>Philodulcilactobacillus</taxon>
    </lineage>
</organism>
<sequence>MTNSKLLACLFFIFYLILFFMVIASKNMIAMYMMSIGMLLEALVNLIRVYHRK</sequence>
<name>A0A9W6B0S6_9LACO</name>
<dbReference type="AlphaFoldDB" id="A0A9W6B0S6"/>
<keyword evidence="3" id="KW-1185">Reference proteome</keyword>
<dbReference type="RefSeq" id="WP_286135983.1">
    <property type="nucleotide sequence ID" value="NZ_BRPL01000002.1"/>
</dbReference>